<evidence type="ECO:0000259" key="1">
    <source>
        <dbReference type="Pfam" id="PF12705"/>
    </source>
</evidence>
<sequence>MQTFIEETVSKILKQEPRLERCKFILPSKRAGAFLKEILRKEVKDTIFAPEVLSIEEFIQEVSGVSQLPANKTLFKFYESYVAVMPKEKKEDFETFYGWAHTLLHDFNEIDRYLIDTDSFFNYLSDIQDINHWSKQERKTSLIQNYLAFWNALPSLYQHFVANLLQQKKAYQGLIYRVAADRIKDYIENKKQTKHYLIGFNALNNAEQILFQELLTGAQAEIFWDIDQYFLDKNYHAAGLFIRRYKSEWSYYQDKKFPEMPENYYNFGEIHCTGIPKNVGQAKYIGNLLRSFSEEKIQNTALVLNDEGLLPVLLNSLPDNVHAVNITMGLKLSQTPLASFFETLFAIQLSGDKKIYYKQFLEIVKHPFMQQLLGKDVSKLQHHVAEKNRVYFVLKELRDLCKAESFELLNLCFTQKKKPVEILENFLQIIKIFEKFFTTQKALEREYIYHFQKLFNQLQNLLDEVDQIKSISALHRFYRDSINQHQLDFTGAPFKGLQIMGMLETRALDFDTVIMASVNEGILPAGKSNNSFIPYDLKHQYGLPTFKEKDAIYTYHFYRLLQRAEDVHLLFNSNFEGLNAGEKSRFIAQLEYERQLKVTHWMPEARINKETPKTSKKTALMLRELTSMAKKFSPSALSSYVRNPQDFYKQYLLKINDQEEVEETVAYNTLGSIIHDTLENLYDPFKGQFLNTNSIDQIDKIYEKELQKQFANTYANSKNLFGQNLLIYAVAKRYIKRFLALERKELKDNKIELIGLEVPLKIKLNTKNDYGIGGKIDRIDRKNGVLRIIDYKTGLVTPSQLKIKDFDTIISDYQYSKILQVLCYALMVHRTQGFDQAQGGIISFKNLKNGFMQVKQDKETFIDAKLLADFEATLLSLIEEILNPKIDFVEKEV</sequence>
<comment type="caution">
    <text evidence="2">The sequence shown here is derived from an EMBL/GenBank/DDBJ whole genome shotgun (WGS) entry which is preliminary data.</text>
</comment>
<accession>A0ABW5SHJ9</accession>
<dbReference type="InterPro" id="IPR011335">
    <property type="entry name" value="Restrct_endonuc-II-like"/>
</dbReference>
<feature type="domain" description="PD-(D/E)XK endonuclease-like" evidence="1">
    <location>
        <begin position="632"/>
        <end position="890"/>
    </location>
</feature>
<dbReference type="InterPro" id="IPR027417">
    <property type="entry name" value="P-loop_NTPase"/>
</dbReference>
<evidence type="ECO:0000313" key="3">
    <source>
        <dbReference type="Proteomes" id="UP001597357"/>
    </source>
</evidence>
<dbReference type="RefSeq" id="WP_379047040.1">
    <property type="nucleotide sequence ID" value="NZ_JBHULZ010000041.1"/>
</dbReference>
<reference evidence="3" key="1">
    <citation type="journal article" date="2019" name="Int. J. Syst. Evol. Microbiol.">
        <title>The Global Catalogue of Microorganisms (GCM) 10K type strain sequencing project: providing services to taxonomists for standard genome sequencing and annotation.</title>
        <authorList>
            <consortium name="The Broad Institute Genomics Platform"/>
            <consortium name="The Broad Institute Genome Sequencing Center for Infectious Disease"/>
            <person name="Wu L."/>
            <person name="Ma J."/>
        </authorList>
    </citation>
    <scope>NUCLEOTIDE SEQUENCE [LARGE SCALE GENOMIC DNA]</scope>
    <source>
        <strain evidence="3">KCTC 42255</strain>
    </source>
</reference>
<dbReference type="InterPro" id="IPR011604">
    <property type="entry name" value="PDDEXK-like_dom_sf"/>
</dbReference>
<dbReference type="SUPFAM" id="SSF52540">
    <property type="entry name" value="P-loop containing nucleoside triphosphate hydrolases"/>
    <property type="match status" value="1"/>
</dbReference>
<dbReference type="InterPro" id="IPR038726">
    <property type="entry name" value="PDDEXK_AddAB-type"/>
</dbReference>
<keyword evidence="3" id="KW-1185">Reference proteome</keyword>
<dbReference type="Proteomes" id="UP001597357">
    <property type="component" value="Unassembled WGS sequence"/>
</dbReference>
<dbReference type="SUPFAM" id="SSF52980">
    <property type="entry name" value="Restriction endonuclease-like"/>
    <property type="match status" value="1"/>
</dbReference>
<protein>
    <submittedName>
        <fullName evidence="2">PD-(D/E)XK nuclease family protein</fullName>
    </submittedName>
</protein>
<proteinExistence type="predicted"/>
<evidence type="ECO:0000313" key="2">
    <source>
        <dbReference type="EMBL" id="MFD2698075.1"/>
    </source>
</evidence>
<dbReference type="Gene3D" id="3.90.320.10">
    <property type="match status" value="1"/>
</dbReference>
<organism evidence="2 3">
    <name type="scientific">Mesonia sediminis</name>
    <dbReference type="NCBI Taxonomy" id="1703946"/>
    <lineage>
        <taxon>Bacteria</taxon>
        <taxon>Pseudomonadati</taxon>
        <taxon>Bacteroidota</taxon>
        <taxon>Flavobacteriia</taxon>
        <taxon>Flavobacteriales</taxon>
        <taxon>Flavobacteriaceae</taxon>
        <taxon>Mesonia</taxon>
    </lineage>
</organism>
<gene>
    <name evidence="2" type="ORF">ACFSQ0_08740</name>
</gene>
<name>A0ABW5SHJ9_9FLAO</name>
<dbReference type="EMBL" id="JBHULZ010000041">
    <property type="protein sequence ID" value="MFD2698075.1"/>
    <property type="molecule type" value="Genomic_DNA"/>
</dbReference>
<dbReference type="Pfam" id="PF12705">
    <property type="entry name" value="PDDEXK_1"/>
    <property type="match status" value="1"/>
</dbReference>